<evidence type="ECO:0000256" key="3">
    <source>
        <dbReference type="ARBA" id="ARBA00023002"/>
    </source>
</evidence>
<accession>A0ABR2WYK0</accession>
<dbReference type="Pfam" id="PF00676">
    <property type="entry name" value="E1_dh"/>
    <property type="match status" value="1"/>
</dbReference>
<comment type="cofactor">
    <cofactor evidence="1">
        <name>thiamine diphosphate</name>
        <dbReference type="ChEBI" id="CHEBI:58937"/>
    </cofactor>
</comment>
<dbReference type="SUPFAM" id="SSF52518">
    <property type="entry name" value="Thiamin diphosphate-binding fold (THDP-binding)"/>
    <property type="match status" value="1"/>
</dbReference>
<dbReference type="PANTHER" id="PTHR23152">
    <property type="entry name" value="2-OXOGLUTARATE DEHYDROGENASE"/>
    <property type="match status" value="1"/>
</dbReference>
<protein>
    <recommendedName>
        <fullName evidence="5">Dehydrogenase E1 component domain-containing protein</fullName>
    </recommendedName>
</protein>
<evidence type="ECO:0000256" key="1">
    <source>
        <dbReference type="ARBA" id="ARBA00001964"/>
    </source>
</evidence>
<name>A0ABR2WYK0_9FUNG</name>
<dbReference type="Proteomes" id="UP001479436">
    <property type="component" value="Unassembled WGS sequence"/>
</dbReference>
<sequence length="292" mass="32784">MHGDGGFTGQRVVTETLGLANLPHFTTGGLIHIILNNQVSVSTDSTNGRSTTYSSDIGKMIETPVIHVNGDYPEFAAIAGRIAVDYRKAFGKDIIIEMISYRRHGHHEAEDPYCAQPLMYKSIETRDSVISLYSEQLVSERVIPSVETISSIKERHNAHILDCYRNASKYQVRPSHMLGKWKSMVIPLETVCKMDTGVNLELLRKVGIQSVTVPKHIIVNAKMMKLNIEPRLTQMKEEKNLGYAAAEAMTIARICGQDVARGVFIPRHTMINCQETNTKYTPLNALVENWNW</sequence>
<gene>
    <name evidence="6" type="ORF">K7432_004300</name>
</gene>
<proteinExistence type="inferred from homology"/>
<feature type="domain" description="Dehydrogenase E1 component" evidence="5">
    <location>
        <begin position="1"/>
        <end position="171"/>
    </location>
</feature>
<comment type="similarity">
    <text evidence="2">Belongs to the alpha-ketoglutarate dehydrogenase family.</text>
</comment>
<comment type="caution">
    <text evidence="6">The sequence shown here is derived from an EMBL/GenBank/DDBJ whole genome shotgun (WGS) entry which is preliminary data.</text>
</comment>
<dbReference type="InterPro" id="IPR029061">
    <property type="entry name" value="THDP-binding"/>
</dbReference>
<reference evidence="6 7" key="1">
    <citation type="submission" date="2023-04" db="EMBL/GenBank/DDBJ databases">
        <title>Genome of Basidiobolus ranarum AG-B5.</title>
        <authorList>
            <person name="Stajich J.E."/>
            <person name="Carter-House D."/>
            <person name="Gryganskyi A."/>
        </authorList>
    </citation>
    <scope>NUCLEOTIDE SEQUENCE [LARGE SCALE GENOMIC DNA]</scope>
    <source>
        <strain evidence="6 7">AG-B5</strain>
    </source>
</reference>
<dbReference type="InterPro" id="IPR001017">
    <property type="entry name" value="DH_E1"/>
</dbReference>
<evidence type="ECO:0000256" key="2">
    <source>
        <dbReference type="ARBA" id="ARBA00006936"/>
    </source>
</evidence>
<keyword evidence="4" id="KW-0786">Thiamine pyrophosphate</keyword>
<dbReference type="InterPro" id="IPR011603">
    <property type="entry name" value="2oxoglutarate_DH_E1"/>
</dbReference>
<keyword evidence="7" id="KW-1185">Reference proteome</keyword>
<keyword evidence="3" id="KW-0560">Oxidoreductase</keyword>
<dbReference type="EMBL" id="JASJQH010000146">
    <property type="protein sequence ID" value="KAK9766540.1"/>
    <property type="molecule type" value="Genomic_DNA"/>
</dbReference>
<dbReference type="PANTHER" id="PTHR23152:SF4">
    <property type="entry name" value="2-OXOADIPATE DEHYDROGENASE COMPLEX COMPONENT E1"/>
    <property type="match status" value="1"/>
</dbReference>
<dbReference type="Gene3D" id="3.40.50.12470">
    <property type="match status" value="1"/>
</dbReference>
<evidence type="ECO:0000256" key="4">
    <source>
        <dbReference type="ARBA" id="ARBA00023052"/>
    </source>
</evidence>
<evidence type="ECO:0000259" key="5">
    <source>
        <dbReference type="Pfam" id="PF00676"/>
    </source>
</evidence>
<dbReference type="Gene3D" id="3.40.50.970">
    <property type="match status" value="1"/>
</dbReference>
<evidence type="ECO:0000313" key="7">
    <source>
        <dbReference type="Proteomes" id="UP001479436"/>
    </source>
</evidence>
<organism evidence="6 7">
    <name type="scientific">Basidiobolus ranarum</name>
    <dbReference type="NCBI Taxonomy" id="34480"/>
    <lineage>
        <taxon>Eukaryota</taxon>
        <taxon>Fungi</taxon>
        <taxon>Fungi incertae sedis</taxon>
        <taxon>Zoopagomycota</taxon>
        <taxon>Entomophthoromycotina</taxon>
        <taxon>Basidiobolomycetes</taxon>
        <taxon>Basidiobolales</taxon>
        <taxon>Basidiobolaceae</taxon>
        <taxon>Basidiobolus</taxon>
    </lineage>
</organism>
<evidence type="ECO:0000313" key="6">
    <source>
        <dbReference type="EMBL" id="KAK9766540.1"/>
    </source>
</evidence>